<evidence type="ECO:0000313" key="3">
    <source>
        <dbReference type="Proteomes" id="UP000095287"/>
    </source>
</evidence>
<feature type="compositionally biased region" description="Basic and acidic residues" evidence="1">
    <location>
        <begin position="132"/>
        <end position="148"/>
    </location>
</feature>
<sequence>MLISKLMVFVVLVAVVRYATAVGVYGGAISLAMILNAPTPQPSTLEPSTLPNNVTSFVNATEDITAMILNAPTPQPSTPEPSTLPNNVISFVNATEDITGAVDYGHDSAFVKYGYVEDAPHLVKGQFDDVSDSSRKEDESKEKESKLN</sequence>
<accession>A0A1I8A469</accession>
<organism evidence="3 4">
    <name type="scientific">Steinernema glaseri</name>
    <dbReference type="NCBI Taxonomy" id="37863"/>
    <lineage>
        <taxon>Eukaryota</taxon>
        <taxon>Metazoa</taxon>
        <taxon>Ecdysozoa</taxon>
        <taxon>Nematoda</taxon>
        <taxon>Chromadorea</taxon>
        <taxon>Rhabditida</taxon>
        <taxon>Tylenchina</taxon>
        <taxon>Panagrolaimomorpha</taxon>
        <taxon>Strongyloidoidea</taxon>
        <taxon>Steinernematidae</taxon>
        <taxon>Steinernema</taxon>
    </lineage>
</organism>
<name>A0A1I8A469_9BILA</name>
<feature type="signal peptide" evidence="2">
    <location>
        <begin position="1"/>
        <end position="21"/>
    </location>
</feature>
<evidence type="ECO:0000313" key="4">
    <source>
        <dbReference type="WBParaSite" id="L893_g32699.t1"/>
    </source>
</evidence>
<dbReference type="WBParaSite" id="L893_g32699.t1">
    <property type="protein sequence ID" value="L893_g32699.t1"/>
    <property type="gene ID" value="L893_g32699"/>
</dbReference>
<evidence type="ECO:0000256" key="2">
    <source>
        <dbReference type="SAM" id="SignalP"/>
    </source>
</evidence>
<proteinExistence type="predicted"/>
<feature type="region of interest" description="Disordered" evidence="1">
    <location>
        <begin position="124"/>
        <end position="148"/>
    </location>
</feature>
<dbReference type="Proteomes" id="UP000095287">
    <property type="component" value="Unplaced"/>
</dbReference>
<keyword evidence="2" id="KW-0732">Signal</keyword>
<feature type="chain" id="PRO_5009314230" evidence="2">
    <location>
        <begin position="22"/>
        <end position="148"/>
    </location>
</feature>
<protein>
    <submittedName>
        <fullName evidence="4">Secreted protein</fullName>
    </submittedName>
</protein>
<evidence type="ECO:0000256" key="1">
    <source>
        <dbReference type="SAM" id="MobiDB-lite"/>
    </source>
</evidence>
<dbReference type="AlphaFoldDB" id="A0A1I8A469"/>
<keyword evidence="3" id="KW-1185">Reference proteome</keyword>
<reference evidence="4" key="1">
    <citation type="submission" date="2016-11" db="UniProtKB">
        <authorList>
            <consortium name="WormBaseParasite"/>
        </authorList>
    </citation>
    <scope>IDENTIFICATION</scope>
</reference>